<proteinExistence type="predicted"/>
<reference evidence="2 3" key="1">
    <citation type="submission" date="2020-11" db="EMBL/GenBank/DDBJ databases">
        <title>Kefir isolates.</title>
        <authorList>
            <person name="Marcisauskas S."/>
            <person name="Kim Y."/>
            <person name="Blasche S."/>
        </authorList>
    </citation>
    <scope>NUCLEOTIDE SEQUENCE [LARGE SCALE GENOMIC DNA]</scope>
    <source>
        <strain evidence="2 3">KR</strain>
    </source>
</reference>
<dbReference type="EMBL" id="PUHQ01000174">
    <property type="protein sequence ID" value="KAG0653827.1"/>
    <property type="molecule type" value="Genomic_DNA"/>
</dbReference>
<feature type="region of interest" description="Disordered" evidence="1">
    <location>
        <begin position="275"/>
        <end position="340"/>
    </location>
</feature>
<protein>
    <submittedName>
        <fullName evidence="2">Uncharacterized protein</fullName>
    </submittedName>
</protein>
<keyword evidence="3" id="KW-1185">Reference proteome</keyword>
<dbReference type="CDD" id="cd00067">
    <property type="entry name" value="GAL4"/>
    <property type="match status" value="1"/>
</dbReference>
<gene>
    <name evidence="2" type="ORF">C6P46_002197</name>
</gene>
<dbReference type="AlphaFoldDB" id="A0A9P6VTN8"/>
<evidence type="ECO:0000313" key="2">
    <source>
        <dbReference type="EMBL" id="KAG0653827.1"/>
    </source>
</evidence>
<comment type="caution">
    <text evidence="2">The sequence shown here is derived from an EMBL/GenBank/DDBJ whole genome shotgun (WGS) entry which is preliminary data.</text>
</comment>
<feature type="region of interest" description="Disordered" evidence="1">
    <location>
        <begin position="201"/>
        <end position="261"/>
    </location>
</feature>
<dbReference type="GO" id="GO:0000981">
    <property type="term" value="F:DNA-binding transcription factor activity, RNA polymerase II-specific"/>
    <property type="evidence" value="ECO:0007669"/>
    <property type="project" value="InterPro"/>
</dbReference>
<dbReference type="Proteomes" id="UP000777482">
    <property type="component" value="Unassembled WGS sequence"/>
</dbReference>
<sequence length="494" mass="51811">MPIRRAHEDGARPPLARGSACHRCFARKVRCSGQPDPATGVHACAACLRTARFKGHDLAHCRCAFGSEGLCSEEGGPNLLGEIYPNAGPAPRRKLMSRSSTSSSSRSLTSLASASSSGTDVSLASSSTTSLDSPLTSPITPISPSAPMHSMSLEGPARINEKSFSLPREARYQPAPAPLAFELPPPLPMYAPVPGLVPPHYTPNSRNASPSAPWPDQPATQTPNFDRLHAPAALPLAGPSRHASPQQHEAPSPRPSLLSTDSCSKSLLARRTGAKMAPMSISLPPPPGSTISPAGSRSSSRAASPVRVTSLDHSASSWTGGQPPHRNELNPGLVPRSADSNDSFIQHVAGGLPLPQPELQYPSGTVYDAPTRLDAPTELGAFASYMSGAPSPGLLIPMGGFQSSLHLPLDPRQSVPANFGPQPISHPFPSSSSQTRSVYVHEANSHTSAASSGAFDLTGWTGSIHLYSPGLTFSSSTPHWFSQGTQTQYFQPRG</sequence>
<accession>A0A9P6VTN8</accession>
<feature type="compositionally biased region" description="Polar residues" evidence="1">
    <location>
        <begin position="311"/>
        <end position="320"/>
    </location>
</feature>
<dbReference type="InterPro" id="IPR001138">
    <property type="entry name" value="Zn2Cys6_DnaBD"/>
</dbReference>
<feature type="compositionally biased region" description="Low complexity" evidence="1">
    <location>
        <begin position="97"/>
        <end position="145"/>
    </location>
</feature>
<organism evidence="2 3">
    <name type="scientific">Rhodotorula mucilaginosa</name>
    <name type="common">Yeast</name>
    <name type="synonym">Rhodotorula rubra</name>
    <dbReference type="NCBI Taxonomy" id="5537"/>
    <lineage>
        <taxon>Eukaryota</taxon>
        <taxon>Fungi</taxon>
        <taxon>Dikarya</taxon>
        <taxon>Basidiomycota</taxon>
        <taxon>Pucciniomycotina</taxon>
        <taxon>Microbotryomycetes</taxon>
        <taxon>Sporidiobolales</taxon>
        <taxon>Sporidiobolaceae</taxon>
        <taxon>Rhodotorula</taxon>
    </lineage>
</organism>
<evidence type="ECO:0000256" key="1">
    <source>
        <dbReference type="SAM" id="MobiDB-lite"/>
    </source>
</evidence>
<feature type="region of interest" description="Disordered" evidence="1">
    <location>
        <begin position="82"/>
        <end position="153"/>
    </location>
</feature>
<feature type="compositionally biased region" description="Low complexity" evidence="1">
    <location>
        <begin position="289"/>
        <end position="309"/>
    </location>
</feature>
<name>A0A9P6VTN8_RHOMI</name>
<dbReference type="OrthoDB" id="2523063at2759"/>
<dbReference type="GO" id="GO:0008270">
    <property type="term" value="F:zinc ion binding"/>
    <property type="evidence" value="ECO:0007669"/>
    <property type="project" value="InterPro"/>
</dbReference>
<evidence type="ECO:0000313" key="3">
    <source>
        <dbReference type="Proteomes" id="UP000777482"/>
    </source>
</evidence>